<accession>A0ABP3DUC8</accession>
<dbReference type="InterPro" id="IPR029069">
    <property type="entry name" value="HotDog_dom_sf"/>
</dbReference>
<dbReference type="EMBL" id="BAAAFO010000001">
    <property type="protein sequence ID" value="GAA0242705.1"/>
    <property type="molecule type" value="Genomic_DNA"/>
</dbReference>
<keyword evidence="2" id="KW-0378">Hydrolase</keyword>
<dbReference type="PANTHER" id="PTHR31793:SF27">
    <property type="entry name" value="NOVEL THIOESTERASE SUPERFAMILY DOMAIN AND SAPOSIN A-TYPE DOMAIN CONTAINING PROTEIN (0610012H03RIK)"/>
    <property type="match status" value="1"/>
</dbReference>
<keyword evidence="4" id="KW-1185">Reference proteome</keyword>
<sequence>MRTRGVLHLDTEITVPFFDVDSMSVVWHGHYVKYLEIARCALLDMIGHNYLDMQASGYAWPIIDLQLRYVQGARFGQRLRVRADLAEWQNRLKINYLISDAETGERLTRASTVQVAVSAADGMMQLVSPQVMIDAVERHLPPSSSTHA</sequence>
<dbReference type="RefSeq" id="WP_343879905.1">
    <property type="nucleotide sequence ID" value="NZ_BAAAFO010000001.1"/>
</dbReference>
<dbReference type="InterPro" id="IPR050563">
    <property type="entry name" value="4-hydroxybenzoyl-CoA_TE"/>
</dbReference>
<dbReference type="PANTHER" id="PTHR31793">
    <property type="entry name" value="4-HYDROXYBENZOYL-COA THIOESTERASE FAMILY MEMBER"/>
    <property type="match status" value="1"/>
</dbReference>
<evidence type="ECO:0000313" key="3">
    <source>
        <dbReference type="EMBL" id="GAA0242705.1"/>
    </source>
</evidence>
<name>A0ABP3DUC8_9GAMM</name>
<dbReference type="CDD" id="cd00586">
    <property type="entry name" value="4HBT"/>
    <property type="match status" value="1"/>
</dbReference>
<organism evidence="3 4">
    <name type="scientific">Rhodanobacter caeni</name>
    <dbReference type="NCBI Taxonomy" id="657654"/>
    <lineage>
        <taxon>Bacteria</taxon>
        <taxon>Pseudomonadati</taxon>
        <taxon>Pseudomonadota</taxon>
        <taxon>Gammaproteobacteria</taxon>
        <taxon>Lysobacterales</taxon>
        <taxon>Rhodanobacteraceae</taxon>
        <taxon>Rhodanobacter</taxon>
    </lineage>
</organism>
<comment type="similarity">
    <text evidence="1">Belongs to the 4-hydroxybenzoyl-CoA thioesterase family.</text>
</comment>
<protein>
    <submittedName>
        <fullName evidence="3">Acyl-CoA thioesterase</fullName>
    </submittedName>
</protein>
<dbReference type="Proteomes" id="UP001500657">
    <property type="component" value="Unassembled WGS sequence"/>
</dbReference>
<comment type="caution">
    <text evidence="3">The sequence shown here is derived from an EMBL/GenBank/DDBJ whole genome shotgun (WGS) entry which is preliminary data.</text>
</comment>
<proteinExistence type="inferred from homology"/>
<dbReference type="Pfam" id="PF13279">
    <property type="entry name" value="4HBT_2"/>
    <property type="match status" value="1"/>
</dbReference>
<reference evidence="4" key="1">
    <citation type="journal article" date="2019" name="Int. J. Syst. Evol. Microbiol.">
        <title>The Global Catalogue of Microorganisms (GCM) 10K type strain sequencing project: providing services to taxonomists for standard genome sequencing and annotation.</title>
        <authorList>
            <consortium name="The Broad Institute Genomics Platform"/>
            <consortium name="The Broad Institute Genome Sequencing Center for Infectious Disease"/>
            <person name="Wu L."/>
            <person name="Ma J."/>
        </authorList>
    </citation>
    <scope>NUCLEOTIDE SEQUENCE [LARGE SCALE GENOMIC DNA]</scope>
    <source>
        <strain evidence="4">JCM 16242</strain>
    </source>
</reference>
<evidence type="ECO:0000313" key="4">
    <source>
        <dbReference type="Proteomes" id="UP001500657"/>
    </source>
</evidence>
<dbReference type="Gene3D" id="3.10.129.10">
    <property type="entry name" value="Hotdog Thioesterase"/>
    <property type="match status" value="1"/>
</dbReference>
<evidence type="ECO:0000256" key="2">
    <source>
        <dbReference type="ARBA" id="ARBA00022801"/>
    </source>
</evidence>
<gene>
    <name evidence="3" type="ORF">GCM10009126_05460</name>
</gene>
<dbReference type="SUPFAM" id="SSF54637">
    <property type="entry name" value="Thioesterase/thiol ester dehydrase-isomerase"/>
    <property type="match status" value="1"/>
</dbReference>
<evidence type="ECO:0000256" key="1">
    <source>
        <dbReference type="ARBA" id="ARBA00005953"/>
    </source>
</evidence>